<keyword evidence="3" id="KW-1185">Reference proteome</keyword>
<organism evidence="2 3">
    <name type="scientific">Acetilactobacillus jinshanensis</name>
    <dbReference type="NCBI Taxonomy" id="1720083"/>
    <lineage>
        <taxon>Bacteria</taxon>
        <taxon>Bacillati</taxon>
        <taxon>Bacillota</taxon>
        <taxon>Bacilli</taxon>
        <taxon>Lactobacillales</taxon>
        <taxon>Lactobacillaceae</taxon>
        <taxon>Acetilactobacillus</taxon>
    </lineage>
</organism>
<dbReference type="PANTHER" id="PTHR43792:SF1">
    <property type="entry name" value="N-ACETYLTRANSFERASE DOMAIN-CONTAINING PROTEIN"/>
    <property type="match status" value="1"/>
</dbReference>
<dbReference type="RefSeq" id="WP_133441357.1">
    <property type="nucleotide sequence ID" value="NZ_CP034726.1"/>
</dbReference>
<evidence type="ECO:0000313" key="3">
    <source>
        <dbReference type="Proteomes" id="UP000294321"/>
    </source>
</evidence>
<dbReference type="KEGG" id="lji:ELX58_01210"/>
<dbReference type="Proteomes" id="UP000294321">
    <property type="component" value="Chromosome"/>
</dbReference>
<dbReference type="InterPro" id="IPR000182">
    <property type="entry name" value="GNAT_dom"/>
</dbReference>
<dbReference type="AlphaFoldDB" id="A0A4P6ZK66"/>
<dbReference type="SUPFAM" id="SSF55729">
    <property type="entry name" value="Acyl-CoA N-acyltransferases (Nat)"/>
    <property type="match status" value="1"/>
</dbReference>
<name>A0A4P6ZK66_9LACO</name>
<evidence type="ECO:0000313" key="2">
    <source>
        <dbReference type="EMBL" id="QBP17812.1"/>
    </source>
</evidence>
<dbReference type="EMBL" id="CP034726">
    <property type="protein sequence ID" value="QBP17812.1"/>
    <property type="molecule type" value="Genomic_DNA"/>
</dbReference>
<dbReference type="InterPro" id="IPR051531">
    <property type="entry name" value="N-acetyltransferase"/>
</dbReference>
<dbReference type="Pfam" id="PF13302">
    <property type="entry name" value="Acetyltransf_3"/>
    <property type="match status" value="1"/>
</dbReference>
<feature type="domain" description="N-acetyltransferase" evidence="1">
    <location>
        <begin position="7"/>
        <end position="166"/>
    </location>
</feature>
<dbReference type="OrthoDB" id="9798081at2"/>
<reference evidence="3" key="1">
    <citation type="submission" date="2018-12" db="EMBL/GenBank/DDBJ databases">
        <title>A new species of lactobacillus.</title>
        <authorList>
            <person name="Jian Y."/>
            <person name="Xin L."/>
            <person name="Hong Z.J."/>
            <person name="Ming L.Z."/>
            <person name="Hong X.Z."/>
        </authorList>
    </citation>
    <scope>NUCLEOTIDE SEQUENCE [LARGE SCALE GENOMIC DNA]</scope>
    <source>
        <strain evidence="3">HSLZ-75</strain>
    </source>
</reference>
<proteinExistence type="predicted"/>
<dbReference type="InterPro" id="IPR016181">
    <property type="entry name" value="Acyl_CoA_acyltransferase"/>
</dbReference>
<evidence type="ECO:0000259" key="1">
    <source>
        <dbReference type="PROSITE" id="PS51186"/>
    </source>
</evidence>
<gene>
    <name evidence="2" type="ORF">ELX58_01210</name>
</gene>
<dbReference type="GO" id="GO:0016747">
    <property type="term" value="F:acyltransferase activity, transferring groups other than amino-acyl groups"/>
    <property type="evidence" value="ECO:0007669"/>
    <property type="project" value="InterPro"/>
</dbReference>
<dbReference type="PANTHER" id="PTHR43792">
    <property type="entry name" value="GNAT FAMILY, PUTATIVE (AFU_ORTHOLOGUE AFUA_3G00765)-RELATED-RELATED"/>
    <property type="match status" value="1"/>
</dbReference>
<keyword evidence="2" id="KW-0808">Transferase</keyword>
<sequence length="169" mass="19313">MTSISNLKLRPMSQDDFKTYYQLVSDPKIAQGARFQPAKDWSNAKELFKDDLNHAMSYAVILNDEMIGMVSLYTTVGSHGEPNQSCLELADMMLPKYQNHGYMGKTLGMLINRLKAHSHVQRLVALVAENNVPSRKVLLKNHFHNYRSVLNMAINQEDLVYQLDLRLNS</sequence>
<protein>
    <submittedName>
        <fullName evidence="2">N-acetyltransferase</fullName>
    </submittedName>
</protein>
<accession>A0A4P6ZK66</accession>
<dbReference type="PROSITE" id="PS51186">
    <property type="entry name" value="GNAT"/>
    <property type="match status" value="1"/>
</dbReference>
<dbReference type="Gene3D" id="3.40.630.30">
    <property type="match status" value="1"/>
</dbReference>